<protein>
    <recommendedName>
        <fullName evidence="9">ABC transporter domain-containing protein</fullName>
    </recommendedName>
</protein>
<keyword evidence="3" id="KW-0813">Transport</keyword>
<organism evidence="10 11">
    <name type="scientific">Weissella confusa</name>
    <name type="common">Lactobacillus confusus</name>
    <dbReference type="NCBI Taxonomy" id="1583"/>
    <lineage>
        <taxon>Bacteria</taxon>
        <taxon>Bacillati</taxon>
        <taxon>Bacillota</taxon>
        <taxon>Bacilli</taxon>
        <taxon>Lactobacillales</taxon>
        <taxon>Lactobacillaceae</taxon>
        <taxon>Weissella</taxon>
    </lineage>
</organism>
<keyword evidence="8" id="KW-0472">Membrane</keyword>
<keyword evidence="6" id="KW-0067">ATP-binding</keyword>
<gene>
    <name evidence="10" type="ORF">H7R52_17085</name>
</gene>
<dbReference type="GO" id="GO:0005524">
    <property type="term" value="F:ATP binding"/>
    <property type="evidence" value="ECO:0007669"/>
    <property type="project" value="UniProtKB-KW"/>
</dbReference>
<dbReference type="PANTHER" id="PTHR43553:SF27">
    <property type="entry name" value="ENERGY-COUPLING FACTOR TRANSPORTER ATP-BINDING PROTEIN ECFA2"/>
    <property type="match status" value="1"/>
</dbReference>
<comment type="similarity">
    <text evidence="2">Belongs to the ABC transporter superfamily.</text>
</comment>
<evidence type="ECO:0000256" key="8">
    <source>
        <dbReference type="ARBA" id="ARBA00023136"/>
    </source>
</evidence>
<evidence type="ECO:0000259" key="9">
    <source>
        <dbReference type="Pfam" id="PF00005"/>
    </source>
</evidence>
<dbReference type="InterPro" id="IPR027417">
    <property type="entry name" value="P-loop_NTPase"/>
</dbReference>
<evidence type="ECO:0000256" key="1">
    <source>
        <dbReference type="ARBA" id="ARBA00004202"/>
    </source>
</evidence>
<dbReference type="GO" id="GO:0043190">
    <property type="term" value="C:ATP-binding cassette (ABC) transporter complex"/>
    <property type="evidence" value="ECO:0007669"/>
    <property type="project" value="TreeGrafter"/>
</dbReference>
<evidence type="ECO:0000256" key="4">
    <source>
        <dbReference type="ARBA" id="ARBA00022475"/>
    </source>
</evidence>
<evidence type="ECO:0000256" key="2">
    <source>
        <dbReference type="ARBA" id="ARBA00005417"/>
    </source>
</evidence>
<proteinExistence type="inferred from homology"/>
<keyword evidence="4" id="KW-1003">Cell membrane</keyword>
<keyword evidence="5" id="KW-0547">Nucleotide-binding</keyword>
<dbReference type="SUPFAM" id="SSF52540">
    <property type="entry name" value="P-loop containing nucleoside triphosphate hydrolases"/>
    <property type="match status" value="3"/>
</dbReference>
<accession>A0A923SP74</accession>
<evidence type="ECO:0000313" key="10">
    <source>
        <dbReference type="EMBL" id="MBC6499729.1"/>
    </source>
</evidence>
<dbReference type="PANTHER" id="PTHR43553">
    <property type="entry name" value="HEAVY METAL TRANSPORTER"/>
    <property type="match status" value="1"/>
</dbReference>
<dbReference type="Proteomes" id="UP000650485">
    <property type="component" value="Unassembled WGS sequence"/>
</dbReference>
<dbReference type="EMBL" id="JACSZT010000021">
    <property type="protein sequence ID" value="MBC6499729.1"/>
    <property type="molecule type" value="Genomic_DNA"/>
</dbReference>
<dbReference type="Gene3D" id="3.40.50.300">
    <property type="entry name" value="P-loop containing nucleotide triphosphate hydrolases"/>
    <property type="match status" value="3"/>
</dbReference>
<dbReference type="InterPro" id="IPR050095">
    <property type="entry name" value="ECF_ABC_transporter_ATP-bd"/>
</dbReference>
<dbReference type="GO" id="GO:0042626">
    <property type="term" value="F:ATPase-coupled transmembrane transporter activity"/>
    <property type="evidence" value="ECO:0007669"/>
    <property type="project" value="TreeGrafter"/>
</dbReference>
<dbReference type="InterPro" id="IPR003439">
    <property type="entry name" value="ABC_transporter-like_ATP-bd"/>
</dbReference>
<evidence type="ECO:0000256" key="7">
    <source>
        <dbReference type="ARBA" id="ARBA00022967"/>
    </source>
</evidence>
<name>A0A923SP74_WEICO</name>
<sequence length="186" mass="20423">MGQPVLLLDEPLAGLDSTSVNVLMTLLQETIQQTNQTVLMISHQRQGLTGFVDYDSQRLALVFQSAIDQFVTMTVASEIALSKKFSLQATYWTDDRVADALEKLQLSNLQDHVVYQLSGGHFGVAVGDRQLLQDATFTAPAGQIGLISGANGIGKSTFFKGLTHQRAYDGQILWETVDGRKVKQKH</sequence>
<dbReference type="AlphaFoldDB" id="A0A923SP74"/>
<evidence type="ECO:0000313" key="11">
    <source>
        <dbReference type="Proteomes" id="UP000650485"/>
    </source>
</evidence>
<dbReference type="GO" id="GO:0016887">
    <property type="term" value="F:ATP hydrolysis activity"/>
    <property type="evidence" value="ECO:0007669"/>
    <property type="project" value="InterPro"/>
</dbReference>
<evidence type="ECO:0000256" key="3">
    <source>
        <dbReference type="ARBA" id="ARBA00022448"/>
    </source>
</evidence>
<keyword evidence="7" id="KW-1278">Translocase</keyword>
<feature type="domain" description="ABC transporter" evidence="9">
    <location>
        <begin position="132"/>
        <end position="178"/>
    </location>
</feature>
<evidence type="ECO:0000256" key="5">
    <source>
        <dbReference type="ARBA" id="ARBA00022741"/>
    </source>
</evidence>
<evidence type="ECO:0000256" key="6">
    <source>
        <dbReference type="ARBA" id="ARBA00022840"/>
    </source>
</evidence>
<comment type="caution">
    <text evidence="10">The sequence shown here is derived from an EMBL/GenBank/DDBJ whole genome shotgun (WGS) entry which is preliminary data.</text>
</comment>
<dbReference type="Pfam" id="PF00005">
    <property type="entry name" value="ABC_tran"/>
    <property type="match status" value="1"/>
</dbReference>
<reference evidence="10" key="1">
    <citation type="submission" date="2020-08" db="EMBL/GenBank/DDBJ databases">
        <title>Complete genome sequence of Weissella confusa strain FS54 provides insights into metabolic potential.</title>
        <authorList>
            <person name="Fhoula I."/>
            <person name="Najjari A."/>
            <person name="Lekired A."/>
            <person name="Bessrour-Aouam N."/>
            <person name="Jaballah S."/>
            <person name="Klibi N."/>
            <person name="Ouzari H.-I."/>
        </authorList>
    </citation>
    <scope>NUCLEOTIDE SEQUENCE</scope>
    <source>
        <strain evidence="10">FS54</strain>
    </source>
</reference>
<comment type="subcellular location">
    <subcellularLocation>
        <location evidence="1">Cell membrane</location>
        <topology evidence="1">Peripheral membrane protein</topology>
    </subcellularLocation>
</comment>